<feature type="non-terminal residue" evidence="3">
    <location>
        <position position="1"/>
    </location>
</feature>
<keyword evidence="2" id="KW-1133">Transmembrane helix</keyword>
<proteinExistence type="predicted"/>
<gene>
    <name evidence="3" type="ORF">BSL78_08205</name>
</gene>
<keyword evidence="4" id="KW-1185">Reference proteome</keyword>
<dbReference type="Proteomes" id="UP000230750">
    <property type="component" value="Unassembled WGS sequence"/>
</dbReference>
<reference evidence="3 4" key="1">
    <citation type="journal article" date="2017" name="PLoS Biol.">
        <title>The sea cucumber genome provides insights into morphological evolution and visceral regeneration.</title>
        <authorList>
            <person name="Zhang X."/>
            <person name="Sun L."/>
            <person name="Yuan J."/>
            <person name="Sun Y."/>
            <person name="Gao Y."/>
            <person name="Zhang L."/>
            <person name="Li S."/>
            <person name="Dai H."/>
            <person name="Hamel J.F."/>
            <person name="Liu C."/>
            <person name="Yu Y."/>
            <person name="Liu S."/>
            <person name="Lin W."/>
            <person name="Guo K."/>
            <person name="Jin S."/>
            <person name="Xu P."/>
            <person name="Storey K.B."/>
            <person name="Huan P."/>
            <person name="Zhang T."/>
            <person name="Zhou Y."/>
            <person name="Zhang J."/>
            <person name="Lin C."/>
            <person name="Li X."/>
            <person name="Xing L."/>
            <person name="Huo D."/>
            <person name="Sun M."/>
            <person name="Wang L."/>
            <person name="Mercier A."/>
            <person name="Li F."/>
            <person name="Yang H."/>
            <person name="Xiang J."/>
        </authorList>
    </citation>
    <scope>NUCLEOTIDE SEQUENCE [LARGE SCALE GENOMIC DNA]</scope>
    <source>
        <strain evidence="3">Shaxun</strain>
        <tissue evidence="3">Muscle</tissue>
    </source>
</reference>
<feature type="compositionally biased region" description="Acidic residues" evidence="1">
    <location>
        <begin position="185"/>
        <end position="199"/>
    </location>
</feature>
<organism evidence="3 4">
    <name type="scientific">Stichopus japonicus</name>
    <name type="common">Sea cucumber</name>
    <dbReference type="NCBI Taxonomy" id="307972"/>
    <lineage>
        <taxon>Eukaryota</taxon>
        <taxon>Metazoa</taxon>
        <taxon>Echinodermata</taxon>
        <taxon>Eleutherozoa</taxon>
        <taxon>Echinozoa</taxon>
        <taxon>Holothuroidea</taxon>
        <taxon>Aspidochirotacea</taxon>
        <taxon>Aspidochirotida</taxon>
        <taxon>Stichopodidae</taxon>
        <taxon>Apostichopus</taxon>
    </lineage>
</organism>
<feature type="transmembrane region" description="Helical" evidence="2">
    <location>
        <begin position="78"/>
        <end position="101"/>
    </location>
</feature>
<name>A0A2G8L3M4_STIJA</name>
<feature type="non-terminal residue" evidence="3">
    <location>
        <position position="199"/>
    </location>
</feature>
<protein>
    <submittedName>
        <fullName evidence="3">Uncharacterized protein</fullName>
    </submittedName>
</protein>
<evidence type="ECO:0000256" key="2">
    <source>
        <dbReference type="SAM" id="Phobius"/>
    </source>
</evidence>
<evidence type="ECO:0000313" key="4">
    <source>
        <dbReference type="Proteomes" id="UP000230750"/>
    </source>
</evidence>
<feature type="region of interest" description="Disordered" evidence="1">
    <location>
        <begin position="127"/>
        <end position="199"/>
    </location>
</feature>
<accession>A0A2G8L3M4</accession>
<dbReference type="AlphaFoldDB" id="A0A2G8L3M4"/>
<evidence type="ECO:0000256" key="1">
    <source>
        <dbReference type="SAM" id="MobiDB-lite"/>
    </source>
</evidence>
<comment type="caution">
    <text evidence="3">The sequence shown here is derived from an EMBL/GenBank/DDBJ whole genome shotgun (WGS) entry which is preliminary data.</text>
</comment>
<dbReference type="EMBL" id="MRZV01000231">
    <property type="protein sequence ID" value="PIK54869.1"/>
    <property type="molecule type" value="Genomic_DNA"/>
</dbReference>
<sequence>EITPCSKTKPPECREIRNHITESTVGSPYDTYENPSTKNGEEIRTTLPVTKSILKADIPPTDELVDKENHTDQGQENVGFIIGLSGCILLIMSLIICLCIACKGWYFKEPFPVSCCCSPSKEKSSSNGQVVPSDCHQADQSRPNNSNAADASPEDEEHEQIRLRNLSAQNGGNAEEHPLLNAGPTEDDNNVADASTEDE</sequence>
<evidence type="ECO:0000313" key="3">
    <source>
        <dbReference type="EMBL" id="PIK54869.1"/>
    </source>
</evidence>
<keyword evidence="2" id="KW-0472">Membrane</keyword>
<keyword evidence="2" id="KW-0812">Transmembrane</keyword>
<feature type="compositionally biased region" description="Polar residues" evidence="1">
    <location>
        <begin position="138"/>
        <end position="149"/>
    </location>
</feature>